<organism evidence="2 3">
    <name type="scientific">Rhodobacter aestuarii</name>
    <dbReference type="NCBI Taxonomy" id="453582"/>
    <lineage>
        <taxon>Bacteria</taxon>
        <taxon>Pseudomonadati</taxon>
        <taxon>Pseudomonadota</taxon>
        <taxon>Alphaproteobacteria</taxon>
        <taxon>Rhodobacterales</taxon>
        <taxon>Rhodobacter group</taxon>
        <taxon>Rhodobacter</taxon>
    </lineage>
</organism>
<evidence type="ECO:0000256" key="1">
    <source>
        <dbReference type="SAM" id="Phobius"/>
    </source>
</evidence>
<proteinExistence type="predicted"/>
<gene>
    <name evidence="2" type="ORF">SAMN05421580_105170</name>
</gene>
<sequence length="66" mass="6664">MLDAAIGIALVTLGALGLAFIFHFADAAEEEETNGLGVAIAATILPILYASSAIICVGVAMAFNLI</sequence>
<dbReference type="AlphaFoldDB" id="A0A1N7M7N8"/>
<reference evidence="3" key="1">
    <citation type="submission" date="2017-01" db="EMBL/GenBank/DDBJ databases">
        <authorList>
            <person name="Varghese N."/>
            <person name="Submissions S."/>
        </authorList>
    </citation>
    <scope>NUCLEOTIDE SEQUENCE [LARGE SCALE GENOMIC DNA]</scope>
    <source>
        <strain evidence="3">DSM 19945</strain>
    </source>
</reference>
<protein>
    <submittedName>
        <fullName evidence="2">Uncharacterized protein</fullName>
    </submittedName>
</protein>
<name>A0A1N7M7N8_9RHOB</name>
<keyword evidence="1" id="KW-1133">Transmembrane helix</keyword>
<keyword evidence="1" id="KW-0472">Membrane</keyword>
<dbReference type="EMBL" id="FTOG01000005">
    <property type="protein sequence ID" value="SIS82084.1"/>
    <property type="molecule type" value="Genomic_DNA"/>
</dbReference>
<dbReference type="Proteomes" id="UP000186221">
    <property type="component" value="Unassembled WGS sequence"/>
</dbReference>
<keyword evidence="1" id="KW-0812">Transmembrane</keyword>
<dbReference type="STRING" id="453582.SAMN05421580_105170"/>
<evidence type="ECO:0000313" key="3">
    <source>
        <dbReference type="Proteomes" id="UP000186221"/>
    </source>
</evidence>
<dbReference type="RefSeq" id="WP_076484674.1">
    <property type="nucleotide sequence ID" value="NZ_FTOG01000005.1"/>
</dbReference>
<evidence type="ECO:0000313" key="2">
    <source>
        <dbReference type="EMBL" id="SIS82084.1"/>
    </source>
</evidence>
<accession>A0A1N7M7N8</accession>
<feature type="transmembrane region" description="Helical" evidence="1">
    <location>
        <begin position="37"/>
        <end position="63"/>
    </location>
</feature>
<keyword evidence="3" id="KW-1185">Reference proteome</keyword>